<organism evidence="5 6">
    <name type="scientific">Candidatus Undinarchaeum marinum</name>
    <dbReference type="NCBI Taxonomy" id="2756141"/>
    <lineage>
        <taxon>Archaea</taxon>
        <taxon>Candidatus Undinarchaeota</taxon>
        <taxon>Candidatus Undinarchaeia</taxon>
        <taxon>Candidatus Undinarchaeales</taxon>
        <taxon>Candidatus Undinarchaeaceae</taxon>
        <taxon>Candidatus Undinarchaeum</taxon>
    </lineage>
</organism>
<dbReference type="NCBIfam" id="NF003067">
    <property type="entry name" value="PRK03988.1"/>
    <property type="match status" value="1"/>
</dbReference>
<evidence type="ECO:0000256" key="2">
    <source>
        <dbReference type="ARBA" id="ARBA00022540"/>
    </source>
</evidence>
<dbReference type="PANTHER" id="PTHR23001:SF3">
    <property type="entry name" value="EUKARYOTIC TRANSLATION INITIATION FACTOR 2 SUBUNIT 2"/>
    <property type="match status" value="1"/>
</dbReference>
<proteinExistence type="inferred from homology"/>
<feature type="domain" description="Translation initiation factor IF2/IF5" evidence="4">
    <location>
        <begin position="22"/>
        <end position="129"/>
    </location>
</feature>
<dbReference type="InterPro" id="IPR045196">
    <property type="entry name" value="IF2/IF5"/>
</dbReference>
<dbReference type="InterPro" id="IPR016189">
    <property type="entry name" value="Transl_init_fac_IF2/IF5_N"/>
</dbReference>
<keyword evidence="6" id="KW-1185">Reference proteome</keyword>
<dbReference type="EMBL" id="DVAD01000015">
    <property type="protein sequence ID" value="HIJ99830.1"/>
    <property type="molecule type" value="Genomic_DNA"/>
</dbReference>
<dbReference type="AlphaFoldDB" id="A0A832V0H2"/>
<evidence type="ECO:0000256" key="3">
    <source>
        <dbReference type="ARBA" id="ARBA00022917"/>
    </source>
</evidence>
<evidence type="ECO:0000313" key="5">
    <source>
        <dbReference type="EMBL" id="HIJ99830.1"/>
    </source>
</evidence>
<dbReference type="Pfam" id="PF01873">
    <property type="entry name" value="eIF-5_eIF-2B"/>
    <property type="match status" value="1"/>
</dbReference>
<dbReference type="SUPFAM" id="SSF100966">
    <property type="entry name" value="Translation initiation factor 2 beta, aIF2beta, N-terminal domain"/>
    <property type="match status" value="1"/>
</dbReference>
<dbReference type="SUPFAM" id="SSF75689">
    <property type="entry name" value="Zinc-binding domain of translation initiation factor 2 beta"/>
    <property type="match status" value="1"/>
</dbReference>
<dbReference type="GO" id="GO:0003743">
    <property type="term" value="F:translation initiation factor activity"/>
    <property type="evidence" value="ECO:0007669"/>
    <property type="project" value="UniProtKB-KW"/>
</dbReference>
<name>A0A832V0H2_9ARCH</name>
<keyword evidence="3" id="KW-0648">Protein biosynthesis</keyword>
<dbReference type="PANTHER" id="PTHR23001">
    <property type="entry name" value="EUKARYOTIC TRANSLATION INITIATION FACTOR"/>
    <property type="match status" value="1"/>
</dbReference>
<evidence type="ECO:0000256" key="1">
    <source>
        <dbReference type="ARBA" id="ARBA00010397"/>
    </source>
</evidence>
<comment type="similarity">
    <text evidence="1">Belongs to the eIF-2-beta/eIF-5 family.</text>
</comment>
<keyword evidence="2 5" id="KW-0396">Initiation factor</keyword>
<dbReference type="SMART" id="SM00653">
    <property type="entry name" value="eIF2B_5"/>
    <property type="match status" value="1"/>
</dbReference>
<dbReference type="InterPro" id="IPR016190">
    <property type="entry name" value="Transl_init_fac_IF2/IF5_Zn-bd"/>
</dbReference>
<sequence length="135" mass="15104">MKSYEELLKKAKEQLPEVASEKARFEIPVFESFIQGSETIISNFVEVANKVERDPAHLQKFILSEAGTSGTLSGQRLTFKGNKTPKFLNLKLSDYYKAFVACKQCDLPDTILNEGDDSAELKCKACGTNYMVKVL</sequence>
<comment type="caution">
    <text evidence="5">The sequence shown here is derived from an EMBL/GenBank/DDBJ whole genome shotgun (WGS) entry which is preliminary data.</text>
</comment>
<accession>A0A832V0H2</accession>
<dbReference type="Gene3D" id="3.30.30.170">
    <property type="match status" value="1"/>
</dbReference>
<protein>
    <submittedName>
        <fullName evidence="5">Translation initiation factor IF-2 subunit beta</fullName>
    </submittedName>
</protein>
<evidence type="ECO:0000313" key="6">
    <source>
        <dbReference type="Proteomes" id="UP000604391"/>
    </source>
</evidence>
<reference evidence="5 6" key="1">
    <citation type="journal article" name="Nat. Commun.">
        <title>Undinarchaeota illuminate DPANN phylogeny and the impact of gene transfer on archaeal evolution.</title>
        <authorList>
            <person name="Dombrowski N."/>
            <person name="Williams T.A."/>
            <person name="Sun J."/>
            <person name="Woodcroft B.J."/>
            <person name="Lee J.H."/>
            <person name="Minh B.Q."/>
            <person name="Rinke C."/>
            <person name="Spang A."/>
        </authorList>
    </citation>
    <scope>NUCLEOTIDE SEQUENCE [LARGE SCALE GENOMIC DNA]</scope>
    <source>
        <strain evidence="5">MAG_bin17</strain>
    </source>
</reference>
<evidence type="ECO:0000259" key="4">
    <source>
        <dbReference type="SMART" id="SM00653"/>
    </source>
</evidence>
<dbReference type="InterPro" id="IPR002735">
    <property type="entry name" value="Transl_init_fac_IF2/IF5_dom"/>
</dbReference>
<dbReference type="Proteomes" id="UP000604391">
    <property type="component" value="Unassembled WGS sequence"/>
</dbReference>
<gene>
    <name evidence="5" type="ORF">H1011_03375</name>
</gene>